<gene>
    <name evidence="7" type="ORF">ACFPH8_08535</name>
</gene>
<dbReference type="InterPro" id="IPR001466">
    <property type="entry name" value="Beta-lactam-related"/>
</dbReference>
<dbReference type="Proteomes" id="UP001596162">
    <property type="component" value="Unassembled WGS sequence"/>
</dbReference>
<evidence type="ECO:0000313" key="7">
    <source>
        <dbReference type="EMBL" id="MFC5195369.1"/>
    </source>
</evidence>
<evidence type="ECO:0000256" key="2">
    <source>
        <dbReference type="ARBA" id="ARBA00007840"/>
    </source>
</evidence>
<keyword evidence="4 5" id="KW-0046">Antibiotic resistance</keyword>
<evidence type="ECO:0000256" key="4">
    <source>
        <dbReference type="ARBA" id="ARBA00023251"/>
    </source>
</evidence>
<reference evidence="8" key="1">
    <citation type="journal article" date="2019" name="Int. J. Syst. Evol. Microbiol.">
        <title>The Global Catalogue of Microorganisms (GCM) 10K type strain sequencing project: providing services to taxonomists for standard genome sequencing and annotation.</title>
        <authorList>
            <consortium name="The Broad Institute Genomics Platform"/>
            <consortium name="The Broad Institute Genome Sequencing Center for Infectious Disease"/>
            <person name="Wu L."/>
            <person name="Ma J."/>
        </authorList>
    </citation>
    <scope>NUCLEOTIDE SEQUENCE [LARGE SCALE GENOMIC DNA]</scope>
    <source>
        <strain evidence="8">JCM 17978</strain>
    </source>
</reference>
<dbReference type="EMBL" id="JBHSLA010000003">
    <property type="protein sequence ID" value="MFC5195369.1"/>
    <property type="molecule type" value="Genomic_DNA"/>
</dbReference>
<dbReference type="Pfam" id="PF00144">
    <property type="entry name" value="Beta-lactamase"/>
    <property type="match status" value="1"/>
</dbReference>
<dbReference type="InterPro" id="IPR050491">
    <property type="entry name" value="AmpC-like"/>
</dbReference>
<dbReference type="GO" id="GO:0016787">
    <property type="term" value="F:hydrolase activity"/>
    <property type="evidence" value="ECO:0007669"/>
    <property type="project" value="UniProtKB-KW"/>
</dbReference>
<dbReference type="InterPro" id="IPR001586">
    <property type="entry name" value="Beta-lactam_class-C_AS"/>
</dbReference>
<comment type="caution">
    <text evidence="7">The sequence shown here is derived from an EMBL/GenBank/DDBJ whole genome shotgun (WGS) entry which is preliminary data.</text>
</comment>
<organism evidence="7 8">
    <name type="scientific">Bizionia hallyeonensis</name>
    <dbReference type="NCBI Taxonomy" id="1123757"/>
    <lineage>
        <taxon>Bacteria</taxon>
        <taxon>Pseudomonadati</taxon>
        <taxon>Bacteroidota</taxon>
        <taxon>Flavobacteriia</taxon>
        <taxon>Flavobacteriales</taxon>
        <taxon>Flavobacteriaceae</taxon>
        <taxon>Bizionia</taxon>
    </lineage>
</organism>
<keyword evidence="3 5" id="KW-0378">Hydrolase</keyword>
<name>A0ABW0C5A2_9FLAO</name>
<evidence type="ECO:0000313" key="8">
    <source>
        <dbReference type="Proteomes" id="UP001596162"/>
    </source>
</evidence>
<proteinExistence type="inferred from homology"/>
<dbReference type="PROSITE" id="PS00336">
    <property type="entry name" value="BETA_LACTAMASE_C"/>
    <property type="match status" value="1"/>
</dbReference>
<comment type="similarity">
    <text evidence="2 5">Belongs to the class-C beta-lactamase family.</text>
</comment>
<dbReference type="RefSeq" id="WP_376860141.1">
    <property type="nucleotide sequence ID" value="NZ_JBHSLA010000003.1"/>
</dbReference>
<dbReference type="EC" id="3.5.2.6" evidence="5"/>
<dbReference type="InterPro" id="IPR012338">
    <property type="entry name" value="Beta-lactam/transpept-like"/>
</dbReference>
<evidence type="ECO:0000256" key="1">
    <source>
        <dbReference type="ARBA" id="ARBA00001526"/>
    </source>
</evidence>
<dbReference type="PANTHER" id="PTHR46825:SF8">
    <property type="entry name" value="BETA-LACTAMASE-RELATED"/>
    <property type="match status" value="1"/>
</dbReference>
<dbReference type="PANTHER" id="PTHR46825">
    <property type="entry name" value="D-ALANYL-D-ALANINE-CARBOXYPEPTIDASE/ENDOPEPTIDASE AMPH"/>
    <property type="match status" value="1"/>
</dbReference>
<evidence type="ECO:0000259" key="6">
    <source>
        <dbReference type="Pfam" id="PF00144"/>
    </source>
</evidence>
<feature type="domain" description="Beta-lactamase-related" evidence="6">
    <location>
        <begin position="38"/>
        <end position="363"/>
    </location>
</feature>
<accession>A0ABW0C5A2</accession>
<comment type="catalytic activity">
    <reaction evidence="1 5">
        <text>a beta-lactam + H2O = a substituted beta-amino acid</text>
        <dbReference type="Rhea" id="RHEA:20401"/>
        <dbReference type="ChEBI" id="CHEBI:15377"/>
        <dbReference type="ChEBI" id="CHEBI:35627"/>
        <dbReference type="ChEBI" id="CHEBI:140347"/>
        <dbReference type="EC" id="3.5.2.6"/>
    </reaction>
</comment>
<protein>
    <recommendedName>
        <fullName evidence="5">Beta-lactamase</fullName>
        <ecNumber evidence="5">3.5.2.6</ecNumber>
    </recommendedName>
</protein>
<dbReference type="SUPFAM" id="SSF56601">
    <property type="entry name" value="beta-lactamase/transpeptidase-like"/>
    <property type="match status" value="1"/>
</dbReference>
<dbReference type="Gene3D" id="3.40.710.10">
    <property type="entry name" value="DD-peptidase/beta-lactamase superfamily"/>
    <property type="match status" value="1"/>
</dbReference>
<keyword evidence="8" id="KW-1185">Reference proteome</keyword>
<evidence type="ECO:0000256" key="5">
    <source>
        <dbReference type="RuleBase" id="RU361140"/>
    </source>
</evidence>
<sequence>MTKYILLTFLLIVLNCSDKPKQAIETQKNTGNITQIIDSLATKMVQDSLINATSIAIFFNGKEYIQHYGELEKGKGNTPTNNTIYEIGSLSKVLTGTLMAQAVLENKISLEDNITKYLNDGYSNLSFENHPVKIKHVLTHTAGLPNMLPPEMNTIMGDFLNYETPAKINTVLEYYNQTKFLKDLHSIKIDTIPGYKYAYSSTGTELSAHILEIVYKTNFEDLLKKFYSEKVGMAHTKIKLNDTELSQLAVGYHVDNPIITSPMGKLPWGAGGNIKTTVSDMMKFVQYQLENNAIVQESHKSVFQYNDEFGLGYFWNIDKSNDTLGTQYTHHGGVPRSQCFMYIIPEHNMGAFIITNQSGMNTASKMLAILNPVFDELIQQSK</sequence>
<evidence type="ECO:0000256" key="3">
    <source>
        <dbReference type="ARBA" id="ARBA00022801"/>
    </source>
</evidence>